<organism evidence="3 4">
    <name type="scientific">Natrialba asiatica (strain ATCC 700177 / DSM 12278 / JCM 9576 / FERM P-10747 / NBRC 102637 / 172P1)</name>
    <dbReference type="NCBI Taxonomy" id="29540"/>
    <lineage>
        <taxon>Archaea</taxon>
        <taxon>Methanobacteriati</taxon>
        <taxon>Methanobacteriota</taxon>
        <taxon>Stenosarchaea group</taxon>
        <taxon>Halobacteria</taxon>
        <taxon>Halobacteriales</taxon>
        <taxon>Natrialbaceae</taxon>
        <taxon>Natrialba</taxon>
    </lineage>
</organism>
<proteinExistence type="predicted"/>
<feature type="transmembrane region" description="Helical" evidence="2">
    <location>
        <begin position="48"/>
        <end position="67"/>
    </location>
</feature>
<dbReference type="PATRIC" id="fig|29540.5.peg.2598"/>
<comment type="caution">
    <text evidence="3">The sequence shown here is derived from an EMBL/GenBank/DDBJ whole genome shotgun (WGS) entry which is preliminary data.</text>
</comment>
<evidence type="ECO:0000256" key="1">
    <source>
        <dbReference type="SAM" id="MobiDB-lite"/>
    </source>
</evidence>
<keyword evidence="2" id="KW-1133">Transmembrane helix</keyword>
<feature type="transmembrane region" description="Helical" evidence="2">
    <location>
        <begin position="23"/>
        <end position="42"/>
    </location>
</feature>
<feature type="region of interest" description="Disordered" evidence="1">
    <location>
        <begin position="73"/>
        <end position="164"/>
    </location>
</feature>
<gene>
    <name evidence="3" type="ORF">C481_12819</name>
</gene>
<keyword evidence="2" id="KW-0812">Transmembrane</keyword>
<dbReference type="OrthoDB" id="214923at2157"/>
<evidence type="ECO:0008006" key="5">
    <source>
        <dbReference type="Google" id="ProtNLM"/>
    </source>
</evidence>
<dbReference type="Proteomes" id="UP000011554">
    <property type="component" value="Unassembled WGS sequence"/>
</dbReference>
<dbReference type="EMBL" id="AOIO01000030">
    <property type="protein sequence ID" value="ELZ00526.1"/>
    <property type="molecule type" value="Genomic_DNA"/>
</dbReference>
<accession>M0APA6</accession>
<keyword evidence="4" id="KW-1185">Reference proteome</keyword>
<reference evidence="3 4" key="1">
    <citation type="journal article" date="2014" name="PLoS Genet.">
        <title>Phylogenetically driven sequencing of extremely halophilic archaea reveals strategies for static and dynamic osmo-response.</title>
        <authorList>
            <person name="Becker E.A."/>
            <person name="Seitzer P.M."/>
            <person name="Tritt A."/>
            <person name="Larsen D."/>
            <person name="Krusor M."/>
            <person name="Yao A.I."/>
            <person name="Wu D."/>
            <person name="Madern D."/>
            <person name="Eisen J.A."/>
            <person name="Darling A.E."/>
            <person name="Facciotti M.T."/>
        </authorList>
    </citation>
    <scope>NUCLEOTIDE SEQUENCE [LARGE SCALE GENOMIC DNA]</scope>
    <source>
        <strain evidence="3 4">DSM 12278</strain>
    </source>
</reference>
<feature type="compositionally biased region" description="Acidic residues" evidence="1">
    <location>
        <begin position="127"/>
        <end position="164"/>
    </location>
</feature>
<dbReference type="RefSeq" id="WP_006109599.1">
    <property type="nucleotide sequence ID" value="NZ_AOIO01000030.1"/>
</dbReference>
<name>M0APA6_NATA1</name>
<evidence type="ECO:0000313" key="3">
    <source>
        <dbReference type="EMBL" id="ELZ00526.1"/>
    </source>
</evidence>
<dbReference type="STRING" id="29540.C481_12819"/>
<feature type="compositionally biased region" description="Basic and acidic residues" evidence="1">
    <location>
        <begin position="77"/>
        <end position="102"/>
    </location>
</feature>
<evidence type="ECO:0000256" key="2">
    <source>
        <dbReference type="SAM" id="Phobius"/>
    </source>
</evidence>
<sequence>MGQPAASRARTELREFWEFYRRYTKTAIHAATAAALTIFGILIFIDPWFAAIAIACYVVPPVALYLLEVNSIWEEGGSDRDGEQVTRRERTPETDTDSRAGEPETALIRPNGRNGPDADGGGRDSDSDADSDDGDTDADSDDSDTDTDSDSDDGDTDTDSDSDN</sequence>
<evidence type="ECO:0000313" key="4">
    <source>
        <dbReference type="Proteomes" id="UP000011554"/>
    </source>
</evidence>
<keyword evidence="2" id="KW-0472">Membrane</keyword>
<protein>
    <recommendedName>
        <fullName evidence="5">DUF3099 domain-containing protein</fullName>
    </recommendedName>
</protein>
<dbReference type="eggNOG" id="arCOG09128">
    <property type="taxonomic scope" value="Archaea"/>
</dbReference>
<dbReference type="AlphaFoldDB" id="M0APA6"/>